<comment type="similarity">
    <text evidence="5">Belongs to the bacterial ribosomal protein bL25 family. CTC subfamily.</text>
</comment>
<evidence type="ECO:0000313" key="9">
    <source>
        <dbReference type="EMBL" id="GHA06653.1"/>
    </source>
</evidence>
<dbReference type="PANTHER" id="PTHR33284:SF1">
    <property type="entry name" value="RIBOSOMAL PROTEIN L25_GLN-TRNA SYNTHETASE, ANTI-CODON-BINDING DOMAIN-CONTAINING PROTEIN"/>
    <property type="match status" value="1"/>
</dbReference>
<dbReference type="InterPro" id="IPR011035">
    <property type="entry name" value="Ribosomal_bL25/Gln-tRNA_synth"/>
</dbReference>
<feature type="region of interest" description="Disordered" evidence="6">
    <location>
        <begin position="187"/>
        <end position="220"/>
    </location>
</feature>
<evidence type="ECO:0000256" key="2">
    <source>
        <dbReference type="ARBA" id="ARBA00022884"/>
    </source>
</evidence>
<keyword evidence="1 5" id="KW-0699">rRNA-binding</keyword>
<dbReference type="InterPro" id="IPR020057">
    <property type="entry name" value="Ribosomal_bL25_b-dom"/>
</dbReference>
<evidence type="ECO:0000313" key="10">
    <source>
        <dbReference type="Proteomes" id="UP000614811"/>
    </source>
</evidence>
<comment type="function">
    <text evidence="5">This is one of the proteins that binds to the 5S RNA in the ribosome where it forms part of the central protuberance.</text>
</comment>
<keyword evidence="3 5" id="KW-0689">Ribosomal protein</keyword>
<dbReference type="GO" id="GO:0006412">
    <property type="term" value="P:translation"/>
    <property type="evidence" value="ECO:0007669"/>
    <property type="project" value="UniProtKB-UniRule"/>
</dbReference>
<dbReference type="SUPFAM" id="SSF50715">
    <property type="entry name" value="Ribosomal protein L25-like"/>
    <property type="match status" value="1"/>
</dbReference>
<dbReference type="PANTHER" id="PTHR33284">
    <property type="entry name" value="RIBOSOMAL PROTEIN L25/GLN-TRNA SYNTHETASE, ANTI-CODON-BINDING DOMAIN-CONTAINING PROTEIN"/>
    <property type="match status" value="1"/>
</dbReference>
<dbReference type="InterPro" id="IPR020930">
    <property type="entry name" value="Ribosomal_uL5_bac-type"/>
</dbReference>
<name>A0A918VLQ1_9GAMM</name>
<evidence type="ECO:0000256" key="3">
    <source>
        <dbReference type="ARBA" id="ARBA00022980"/>
    </source>
</evidence>
<keyword evidence="2 5" id="KW-0694">RNA-binding</keyword>
<keyword evidence="4 5" id="KW-0687">Ribonucleoprotein</keyword>
<dbReference type="InterPro" id="IPR001021">
    <property type="entry name" value="Ribosomal_bL25_long"/>
</dbReference>
<dbReference type="HAMAP" id="MF_01334">
    <property type="entry name" value="Ribosomal_bL25_CTC"/>
    <property type="match status" value="1"/>
</dbReference>
<evidence type="ECO:0000256" key="4">
    <source>
        <dbReference type="ARBA" id="ARBA00023274"/>
    </source>
</evidence>
<keyword evidence="10" id="KW-1185">Reference proteome</keyword>
<gene>
    <name evidence="5 9" type="primary">rplY</name>
    <name evidence="5" type="synonym">ctc</name>
    <name evidence="9" type="ORF">GCM10008090_15400</name>
</gene>
<reference evidence="9" key="1">
    <citation type="journal article" date="2014" name="Int. J. Syst. Evol. Microbiol.">
        <title>Complete genome sequence of Corynebacterium casei LMG S-19264T (=DSM 44701T), isolated from a smear-ripened cheese.</title>
        <authorList>
            <consortium name="US DOE Joint Genome Institute (JGI-PGF)"/>
            <person name="Walter F."/>
            <person name="Albersmeier A."/>
            <person name="Kalinowski J."/>
            <person name="Ruckert C."/>
        </authorList>
    </citation>
    <scope>NUCLEOTIDE SEQUENCE</scope>
    <source>
        <strain evidence="9">KCTC 12711</strain>
    </source>
</reference>
<evidence type="ECO:0000259" key="7">
    <source>
        <dbReference type="Pfam" id="PF01386"/>
    </source>
</evidence>
<dbReference type="NCBIfam" id="NF004130">
    <property type="entry name" value="PRK05618.1-5"/>
    <property type="match status" value="1"/>
</dbReference>
<feature type="domain" description="Large ribosomal subunit protein bL25 L25" evidence="7">
    <location>
        <begin position="7"/>
        <end position="93"/>
    </location>
</feature>
<dbReference type="Proteomes" id="UP000614811">
    <property type="component" value="Unassembled WGS sequence"/>
</dbReference>
<dbReference type="NCBIfam" id="NF004128">
    <property type="entry name" value="PRK05618.1-2"/>
    <property type="match status" value="1"/>
</dbReference>
<evidence type="ECO:0000256" key="5">
    <source>
        <dbReference type="HAMAP-Rule" id="MF_01334"/>
    </source>
</evidence>
<dbReference type="Pfam" id="PF14693">
    <property type="entry name" value="Ribosomal_TL5_C"/>
    <property type="match status" value="1"/>
</dbReference>
<reference evidence="9" key="2">
    <citation type="submission" date="2020-09" db="EMBL/GenBank/DDBJ databases">
        <authorList>
            <person name="Sun Q."/>
            <person name="Kim S."/>
        </authorList>
    </citation>
    <scope>NUCLEOTIDE SEQUENCE</scope>
    <source>
        <strain evidence="9">KCTC 12711</strain>
    </source>
</reference>
<dbReference type="GO" id="GO:0003735">
    <property type="term" value="F:structural constituent of ribosome"/>
    <property type="evidence" value="ECO:0007669"/>
    <property type="project" value="InterPro"/>
</dbReference>
<dbReference type="Gene3D" id="2.170.120.20">
    <property type="entry name" value="Ribosomal protein L25, beta domain"/>
    <property type="match status" value="1"/>
</dbReference>
<organism evidence="9 10">
    <name type="scientific">Arenicella chitinivorans</name>
    <dbReference type="NCBI Taxonomy" id="1329800"/>
    <lineage>
        <taxon>Bacteria</taxon>
        <taxon>Pseudomonadati</taxon>
        <taxon>Pseudomonadota</taxon>
        <taxon>Gammaproteobacteria</taxon>
        <taxon>Arenicellales</taxon>
        <taxon>Arenicellaceae</taxon>
        <taxon>Arenicella</taxon>
    </lineage>
</organism>
<evidence type="ECO:0000256" key="6">
    <source>
        <dbReference type="SAM" id="MobiDB-lite"/>
    </source>
</evidence>
<comment type="subunit">
    <text evidence="5">Part of the 50S ribosomal subunit; part of the 5S rRNA/L5/L18/L25 subcomplex. Contacts the 5S rRNA. Binds to the 5S rRNA independently of L5 and L18.</text>
</comment>
<dbReference type="NCBIfam" id="NF004612">
    <property type="entry name" value="PRK05943.1"/>
    <property type="match status" value="1"/>
</dbReference>
<comment type="caution">
    <text evidence="9">The sequence shown here is derived from an EMBL/GenBank/DDBJ whole genome shotgun (WGS) entry which is preliminary data.</text>
</comment>
<evidence type="ECO:0000259" key="8">
    <source>
        <dbReference type="Pfam" id="PF14693"/>
    </source>
</evidence>
<dbReference type="Pfam" id="PF01386">
    <property type="entry name" value="Ribosomal_L25p"/>
    <property type="match status" value="1"/>
</dbReference>
<dbReference type="HAMAP" id="MF_01336">
    <property type="entry name" value="Ribosomal_bL25"/>
    <property type="match status" value="1"/>
</dbReference>
<accession>A0A918VLQ1</accession>
<evidence type="ECO:0000256" key="1">
    <source>
        <dbReference type="ARBA" id="ARBA00022730"/>
    </source>
</evidence>
<dbReference type="NCBIfam" id="TIGR00731">
    <property type="entry name" value="bL25_bact_ctc"/>
    <property type="match status" value="1"/>
</dbReference>
<sequence>MANFIVEAEVRTGSGSAASRRARRDGKVPVVVYGGGEDEQYLLVDHNKMIHQLEVEAFHSALVQLHVGDDLQRAVLRDVQMHPFKAQIMHLDFQRVSRKDTISMTVPLHFMGEEDAPGVKTEHGIMTHNMVSVDITCLGSDLPEYIEVDVSALGMGESVHLGELKLPEGVEFATTIQEADLELPVASVLAPKKPQTETAESEESGEAGAEAAEDKGDSEE</sequence>
<dbReference type="GO" id="GO:0022625">
    <property type="term" value="C:cytosolic large ribosomal subunit"/>
    <property type="evidence" value="ECO:0007669"/>
    <property type="project" value="TreeGrafter"/>
</dbReference>
<dbReference type="InterPro" id="IPR029751">
    <property type="entry name" value="Ribosomal_L25_dom"/>
</dbReference>
<dbReference type="GO" id="GO:0008097">
    <property type="term" value="F:5S rRNA binding"/>
    <property type="evidence" value="ECO:0007669"/>
    <property type="project" value="InterPro"/>
</dbReference>
<dbReference type="RefSeq" id="WP_189399537.1">
    <property type="nucleotide sequence ID" value="NZ_BMXA01000002.1"/>
</dbReference>
<dbReference type="EMBL" id="BMXA01000002">
    <property type="protein sequence ID" value="GHA06653.1"/>
    <property type="molecule type" value="Genomic_DNA"/>
</dbReference>
<dbReference type="InterPro" id="IPR020056">
    <property type="entry name" value="Rbsml_bL25/Gln-tRNA_synth_N"/>
</dbReference>
<protein>
    <recommendedName>
        <fullName evidence="5">Large ribosomal subunit protein bL25</fullName>
    </recommendedName>
    <alternativeName>
        <fullName evidence="5">General stress protein CTC</fullName>
    </alternativeName>
</protein>
<dbReference type="InterPro" id="IPR020055">
    <property type="entry name" value="Ribosomal_bL25_short"/>
</dbReference>
<dbReference type="Gene3D" id="2.40.240.10">
    <property type="entry name" value="Ribosomal Protein L25, Chain P"/>
    <property type="match status" value="1"/>
</dbReference>
<dbReference type="CDD" id="cd00495">
    <property type="entry name" value="Ribosomal_L25_TL5_CTC"/>
    <property type="match status" value="1"/>
</dbReference>
<dbReference type="InterPro" id="IPR037121">
    <property type="entry name" value="Ribosomal_bL25_C"/>
</dbReference>
<feature type="domain" description="Large ribosomal subunit protein bL25 beta" evidence="8">
    <location>
        <begin position="102"/>
        <end position="192"/>
    </location>
</feature>
<proteinExistence type="inferred from homology"/>
<dbReference type="AlphaFoldDB" id="A0A918VLQ1"/>